<dbReference type="Gene3D" id="3.10.20.10">
    <property type="match status" value="1"/>
</dbReference>
<keyword evidence="1 3" id="KW-0963">Cytoplasm</keyword>
<dbReference type="SUPFAM" id="SSF53927">
    <property type="entry name" value="Cytidine deaminase-like"/>
    <property type="match status" value="1"/>
</dbReference>
<organism evidence="4 5">
    <name type="scientific">Phycicoccus avicenniae</name>
    <dbReference type="NCBI Taxonomy" id="2828860"/>
    <lineage>
        <taxon>Bacteria</taxon>
        <taxon>Bacillati</taxon>
        <taxon>Actinomycetota</taxon>
        <taxon>Actinomycetes</taxon>
        <taxon>Micrococcales</taxon>
        <taxon>Intrasporangiaceae</taxon>
        <taxon>Phycicoccus</taxon>
    </lineage>
</organism>
<comment type="function">
    <text evidence="3">Required for formate dehydrogenase (FDH) activity. Acts as a sulfur carrier protein that transfers sulfur from IscS to the molybdenum cofactor prior to its insertion into FDH.</text>
</comment>
<reference evidence="4" key="1">
    <citation type="submission" date="2021-04" db="EMBL/GenBank/DDBJ databases">
        <title>Phycicoccus avicenniae sp. nov., a novel endophytic actinomycetes isolated from branch of Avicennia mariana.</title>
        <authorList>
            <person name="Tuo L."/>
        </authorList>
    </citation>
    <scope>NUCLEOTIDE SEQUENCE</scope>
    <source>
        <strain evidence="4">BSK3Z-2</strain>
    </source>
</reference>
<comment type="similarity">
    <text evidence="3">Belongs to the FdhD family.</text>
</comment>
<protein>
    <recommendedName>
        <fullName evidence="3">Sulfur carrier protein FdhD</fullName>
    </recommendedName>
</protein>
<dbReference type="PIRSF" id="PIRSF015626">
    <property type="entry name" value="FdhD"/>
    <property type="match status" value="1"/>
</dbReference>
<dbReference type="RefSeq" id="WP_211603385.1">
    <property type="nucleotide sequence ID" value="NZ_JAGSNF010000017.1"/>
</dbReference>
<evidence type="ECO:0000256" key="3">
    <source>
        <dbReference type="HAMAP-Rule" id="MF_00187"/>
    </source>
</evidence>
<evidence type="ECO:0000313" key="4">
    <source>
        <dbReference type="EMBL" id="MBR7744061.1"/>
    </source>
</evidence>
<dbReference type="Pfam" id="PF02634">
    <property type="entry name" value="FdhD-NarQ"/>
    <property type="match status" value="1"/>
</dbReference>
<dbReference type="InterPro" id="IPR016193">
    <property type="entry name" value="Cytidine_deaminase-like"/>
</dbReference>
<keyword evidence="2 3" id="KW-0501">Molybdenum cofactor biosynthesis</keyword>
<accession>A0A941D9K3</accession>
<evidence type="ECO:0000313" key="5">
    <source>
        <dbReference type="Proteomes" id="UP000677016"/>
    </source>
</evidence>
<dbReference type="Gene3D" id="3.40.140.10">
    <property type="entry name" value="Cytidine Deaminase, domain 2"/>
    <property type="match status" value="1"/>
</dbReference>
<dbReference type="HAMAP" id="MF_00187">
    <property type="entry name" value="FdhD"/>
    <property type="match status" value="1"/>
</dbReference>
<dbReference type="PANTHER" id="PTHR30592">
    <property type="entry name" value="FORMATE DEHYDROGENASE"/>
    <property type="match status" value="1"/>
</dbReference>
<keyword evidence="5" id="KW-1185">Reference proteome</keyword>
<dbReference type="NCBIfam" id="NF001943">
    <property type="entry name" value="PRK00724.1-2"/>
    <property type="match status" value="1"/>
</dbReference>
<dbReference type="GO" id="GO:0005737">
    <property type="term" value="C:cytoplasm"/>
    <property type="evidence" value="ECO:0007669"/>
    <property type="project" value="UniProtKB-SubCell"/>
</dbReference>
<comment type="subcellular location">
    <subcellularLocation>
        <location evidence="3">Cytoplasm</location>
    </subcellularLocation>
</comment>
<proteinExistence type="inferred from homology"/>
<dbReference type="InterPro" id="IPR003786">
    <property type="entry name" value="FdhD"/>
</dbReference>
<dbReference type="AlphaFoldDB" id="A0A941D9K3"/>
<dbReference type="Proteomes" id="UP000677016">
    <property type="component" value="Unassembled WGS sequence"/>
</dbReference>
<sequence length="277" mass="28915">MGRVTTRVPRTRVDLEIGSSVRRPDTVAVEEPLEVRVDDVALATTMRTPGDDFDLALGHLLTEGLVRSAADVATMMHCTDLAEDGSPTFNVVDATLAPGVTLDRPARERTETMTSACGVCGSASIDAVRTASRVDVAADPVTVPGAVLAGLPDALREQQQTFDRTGGTHAAGLADSTGRLLVVREDVGRHNAVDKVVGAAARETLPPFSGTVLVVSARASFEIVQKAAVVGIPVVVAVGAPTSLAVEFAEESGITLCAFVRAPRYSVYSRPDRLATA</sequence>
<comment type="caution">
    <text evidence="4">The sequence shown here is derived from an EMBL/GenBank/DDBJ whole genome shotgun (WGS) entry which is preliminary data.</text>
</comment>
<feature type="active site" description="Cysteine persulfide intermediate" evidence="3">
    <location>
        <position position="117"/>
    </location>
</feature>
<evidence type="ECO:0000256" key="2">
    <source>
        <dbReference type="ARBA" id="ARBA00023150"/>
    </source>
</evidence>
<name>A0A941D9K3_9MICO</name>
<dbReference type="GO" id="GO:0016783">
    <property type="term" value="F:sulfurtransferase activity"/>
    <property type="evidence" value="ECO:0007669"/>
    <property type="project" value="InterPro"/>
</dbReference>
<gene>
    <name evidence="3 4" type="primary">fdhD</name>
    <name evidence="4" type="ORF">KC207_12250</name>
</gene>
<feature type="binding site" evidence="3">
    <location>
        <begin position="259"/>
        <end position="264"/>
    </location>
    <ligand>
        <name>Mo-bis(molybdopterin guanine dinucleotide)</name>
        <dbReference type="ChEBI" id="CHEBI:60539"/>
    </ligand>
</feature>
<dbReference type="EMBL" id="JAGSNF010000017">
    <property type="protein sequence ID" value="MBR7744061.1"/>
    <property type="molecule type" value="Genomic_DNA"/>
</dbReference>
<dbReference type="NCBIfam" id="TIGR00129">
    <property type="entry name" value="fdhD_narQ"/>
    <property type="match status" value="1"/>
</dbReference>
<evidence type="ECO:0000256" key="1">
    <source>
        <dbReference type="ARBA" id="ARBA00022490"/>
    </source>
</evidence>
<dbReference type="GO" id="GO:0006777">
    <property type="term" value="P:Mo-molybdopterin cofactor biosynthetic process"/>
    <property type="evidence" value="ECO:0007669"/>
    <property type="project" value="UniProtKB-UniRule"/>
</dbReference>
<dbReference type="PANTHER" id="PTHR30592:SF1">
    <property type="entry name" value="SULFUR CARRIER PROTEIN FDHD"/>
    <property type="match status" value="1"/>
</dbReference>
<dbReference type="GO" id="GO:0097163">
    <property type="term" value="F:sulfur carrier activity"/>
    <property type="evidence" value="ECO:0007669"/>
    <property type="project" value="UniProtKB-UniRule"/>
</dbReference>